<gene>
    <name evidence="1" type="ORF">ETB97_002241</name>
</gene>
<evidence type="ECO:0000313" key="1">
    <source>
        <dbReference type="EMBL" id="KAF5859882.1"/>
    </source>
</evidence>
<organism evidence="1 2">
    <name type="scientific">Petromyces alliaceus</name>
    <name type="common">Aspergillus alliaceus</name>
    <dbReference type="NCBI Taxonomy" id="209559"/>
    <lineage>
        <taxon>Eukaryota</taxon>
        <taxon>Fungi</taxon>
        <taxon>Dikarya</taxon>
        <taxon>Ascomycota</taxon>
        <taxon>Pezizomycotina</taxon>
        <taxon>Eurotiomycetes</taxon>
        <taxon>Eurotiomycetidae</taxon>
        <taxon>Eurotiales</taxon>
        <taxon>Aspergillaceae</taxon>
        <taxon>Aspergillus</taxon>
        <taxon>Aspergillus subgen. Circumdati</taxon>
    </lineage>
</organism>
<evidence type="ECO:0000313" key="2">
    <source>
        <dbReference type="Proteomes" id="UP000541154"/>
    </source>
</evidence>
<comment type="caution">
    <text evidence="1">The sequence shown here is derived from an EMBL/GenBank/DDBJ whole genome shotgun (WGS) entry which is preliminary data.</text>
</comment>
<dbReference type="EMBL" id="SPNV01000149">
    <property type="protein sequence ID" value="KAF5859882.1"/>
    <property type="molecule type" value="Genomic_DNA"/>
</dbReference>
<sequence>MLDYLYCEDYDDSSELGSLDYGMSQTTAYVNGHDDTTIPTWNAKQTKTYLNAMMYVTANKYTIRGLEDLAERKLVSNLTHEWKDADFIHLIKYIFGSNTPANPKLQGVVATFATRHIPTLKEFQPFHDILKEFPHFAYIFSKLMMERMVQLDKKLCNEQTIKECTARLYEP</sequence>
<dbReference type="AlphaFoldDB" id="A0A8H6A1L6"/>
<dbReference type="PANTHER" id="PTHR47843:SF5">
    <property type="entry name" value="BTB_POZ DOMAIN PROTEIN"/>
    <property type="match status" value="1"/>
</dbReference>
<dbReference type="Proteomes" id="UP000541154">
    <property type="component" value="Unassembled WGS sequence"/>
</dbReference>
<accession>A0A8H6A1L6</accession>
<dbReference type="PANTHER" id="PTHR47843">
    <property type="entry name" value="BTB DOMAIN-CONTAINING PROTEIN-RELATED"/>
    <property type="match status" value="1"/>
</dbReference>
<name>A0A8H6A1L6_PETAA</name>
<protein>
    <submittedName>
        <fullName evidence="1">Uncharacterized protein</fullName>
    </submittedName>
</protein>
<reference evidence="1 2" key="1">
    <citation type="submission" date="2019-04" db="EMBL/GenBank/DDBJ databases">
        <title>Aspergillus burnettii sp. nov., novel species from soil in southeast Queensland.</title>
        <authorList>
            <person name="Gilchrist C.L.M."/>
            <person name="Pitt J.I."/>
            <person name="Lange L."/>
            <person name="Lacey H.J."/>
            <person name="Vuong D."/>
            <person name="Midgley D.J."/>
            <person name="Greenfield P."/>
            <person name="Bradbury M."/>
            <person name="Lacey E."/>
            <person name="Busk P.K."/>
            <person name="Pilgaard B."/>
            <person name="Chooi Y.H."/>
            <person name="Piggott A.M."/>
        </authorList>
    </citation>
    <scope>NUCLEOTIDE SEQUENCE [LARGE SCALE GENOMIC DNA]</scope>
    <source>
        <strain evidence="1 2">FRR 5400</strain>
    </source>
</reference>
<proteinExistence type="predicted"/>
<keyword evidence="2" id="KW-1185">Reference proteome</keyword>